<dbReference type="EMBL" id="QEVW01000026">
    <property type="protein sequence ID" value="RAW10121.1"/>
    <property type="molecule type" value="Genomic_DNA"/>
</dbReference>
<feature type="transmembrane region" description="Helical" evidence="1">
    <location>
        <begin position="58"/>
        <end position="81"/>
    </location>
</feature>
<name>A0A329QDQ1_9BACL</name>
<feature type="transmembrane region" description="Helical" evidence="1">
    <location>
        <begin position="93"/>
        <end position="115"/>
    </location>
</feature>
<keyword evidence="1" id="KW-0812">Transmembrane</keyword>
<comment type="caution">
    <text evidence="2">The sequence shown here is derived from an EMBL/GenBank/DDBJ whole genome shotgun (WGS) entry which is preliminary data.</text>
</comment>
<dbReference type="AlphaFoldDB" id="A0A329QDQ1"/>
<proteinExistence type="predicted"/>
<gene>
    <name evidence="2" type="ORF">DC345_29065</name>
</gene>
<organism evidence="2 3">
    <name type="scientific">Paenibacillus taichungensis</name>
    <dbReference type="NCBI Taxonomy" id="484184"/>
    <lineage>
        <taxon>Bacteria</taxon>
        <taxon>Bacillati</taxon>
        <taxon>Bacillota</taxon>
        <taxon>Bacilli</taxon>
        <taxon>Bacillales</taxon>
        <taxon>Paenibacillaceae</taxon>
        <taxon>Paenibacillus</taxon>
    </lineage>
</organism>
<feature type="transmembrane region" description="Helical" evidence="1">
    <location>
        <begin position="121"/>
        <end position="141"/>
    </location>
</feature>
<dbReference type="Proteomes" id="UP000250642">
    <property type="component" value="Unassembled WGS sequence"/>
</dbReference>
<protein>
    <submittedName>
        <fullName evidence="2">Uncharacterized protein</fullName>
    </submittedName>
</protein>
<evidence type="ECO:0000313" key="3">
    <source>
        <dbReference type="Proteomes" id="UP000250642"/>
    </source>
</evidence>
<feature type="transmembrane region" description="Helical" evidence="1">
    <location>
        <begin position="12"/>
        <end position="30"/>
    </location>
</feature>
<keyword evidence="1" id="KW-1133">Transmembrane helix</keyword>
<accession>A0A329QDQ1</accession>
<sequence>MRIKSEKLSKLFLLIYSVIMLLFYCCYIFLEHYRLKQSQQWISKNNLTEEDVNSISQIGTWTTIMETTFLILFVITIIFVVYRYQKTPIKHFIILNAGLYVGIALVSFVISLTTSMLVGNLIQPVIIPTILLVTLFVYRLWKTRN</sequence>
<evidence type="ECO:0000313" key="2">
    <source>
        <dbReference type="EMBL" id="RAW10121.1"/>
    </source>
</evidence>
<keyword evidence="1" id="KW-0472">Membrane</keyword>
<reference evidence="2 3" key="1">
    <citation type="submission" date="2018-04" db="EMBL/GenBank/DDBJ databases">
        <title>Paenibacillus taichungensis Genome sequencing and assembly.</title>
        <authorList>
            <person name="Xu J."/>
            <person name="Rensing C."/>
            <person name="Mazhar H.S."/>
        </authorList>
    </citation>
    <scope>NUCLEOTIDE SEQUENCE [LARGE SCALE GENOMIC DNA]</scope>
    <source>
        <strain evidence="2 3">NC1</strain>
    </source>
</reference>
<evidence type="ECO:0000256" key="1">
    <source>
        <dbReference type="SAM" id="Phobius"/>
    </source>
</evidence>